<accession>A0ABP8GJW8</accession>
<evidence type="ECO:0000313" key="2">
    <source>
        <dbReference type="EMBL" id="GAA4325595.1"/>
    </source>
</evidence>
<dbReference type="EMBL" id="BAABET010000008">
    <property type="protein sequence ID" value="GAA4325595.1"/>
    <property type="molecule type" value="Genomic_DNA"/>
</dbReference>
<evidence type="ECO:0000313" key="3">
    <source>
        <dbReference type="Proteomes" id="UP001501115"/>
    </source>
</evidence>
<feature type="region of interest" description="Disordered" evidence="1">
    <location>
        <begin position="423"/>
        <end position="443"/>
    </location>
</feature>
<feature type="region of interest" description="Disordered" evidence="1">
    <location>
        <begin position="1"/>
        <end position="85"/>
    </location>
</feature>
<feature type="region of interest" description="Disordered" evidence="1">
    <location>
        <begin position="621"/>
        <end position="656"/>
    </location>
</feature>
<organism evidence="2 3">
    <name type="scientific">Streptomyces venetus</name>
    <dbReference type="NCBI Taxonomy" id="1701086"/>
    <lineage>
        <taxon>Bacteria</taxon>
        <taxon>Bacillati</taxon>
        <taxon>Actinomycetota</taxon>
        <taxon>Actinomycetes</taxon>
        <taxon>Kitasatosporales</taxon>
        <taxon>Streptomycetaceae</taxon>
        <taxon>Streptomyces</taxon>
    </lineage>
</organism>
<feature type="compositionally biased region" description="Basic and acidic residues" evidence="1">
    <location>
        <begin position="427"/>
        <end position="443"/>
    </location>
</feature>
<dbReference type="RefSeq" id="WP_345664149.1">
    <property type="nucleotide sequence ID" value="NZ_BAABET010000008.1"/>
</dbReference>
<keyword evidence="3" id="KW-1185">Reference proteome</keyword>
<dbReference type="Proteomes" id="UP001501115">
    <property type="component" value="Unassembled WGS sequence"/>
</dbReference>
<proteinExistence type="predicted"/>
<gene>
    <name evidence="2" type="ORF">GCM10023086_52770</name>
</gene>
<name>A0ABP8GJW8_9ACTN</name>
<sequence length="868" mass="92419">MSESVDGRVPIGAAVSGRRTTGPHPDTPFPEFSEHPGASGFPQFSGPPETAQLPSEGPPTPAPDTALAEPEVGSPFPSAYGLGDEMVDPAGDEFRALLGELYDEELDATLWALVDEADAQVRRLFPASAEGPGTDLVRAERLLRTWSEPLHESLDDLLERMAAALAAEDPGGLDERRIAEVLEAVEPGGEQLPPVFEDFLKSIRDKAAKLANKAARLARKGVAAAGRLVPVAALLRKIAPLVRPLLQRVLRYALDRLPPALRPYATRLAQRYLKTAGEVTDDTEAPVAVPDVTALQLRFDATLAELLFAADEYEQETLLAAEAVAADSEQDDTLALLDTARQRFVQGLEHLEEGQDPTRLVEEFLPVAALRLGIRLAGRRRVVRFLSDYLGRLIAPYVGPRITPALSRAIVDAGLRMATLEAPEPEAEQRWSEREPGPVRESDAHAPGLAAEALATLVEDTAVRVAGLDEELFEDPLLLESAVVDAVREAAAASFPHQVLRADALAPQAALPAVPWVGMPRGAPRRYRKCLRVFDVTITPQAARAIGIHGGRTLDAHLRERCRTGGPVRARIHLYQAVPGTRLGRIASSEAEALGGNAAAGPSWEWLHPLTPAAAGLLLGDPSLSHGEDGHPDASFGRLSGPGPLAVPPGPPRVGQRFYAVQLPGAPAPLLEQRSRRPGPAAGPPVTAVVDGRRREIRVAVHVPEAWAQTMAAALRRGDSPVVALAELRRTVGTALRRALSGHGHAWLRVEQGAAAAEHLPGGLRGEVAGPGRADAAVLARRLATWVGVGLSRTLARERGALVGATTAEADGITLLVHLVRPPGFDLIHRTVARPDATARVGGDELAAELTGAPHEIRVEIIPGYRRA</sequence>
<evidence type="ECO:0000256" key="1">
    <source>
        <dbReference type="SAM" id="MobiDB-lite"/>
    </source>
</evidence>
<comment type="caution">
    <text evidence="2">The sequence shown here is derived from an EMBL/GenBank/DDBJ whole genome shotgun (WGS) entry which is preliminary data.</text>
</comment>
<reference evidence="3" key="1">
    <citation type="journal article" date="2019" name="Int. J. Syst. Evol. Microbiol.">
        <title>The Global Catalogue of Microorganisms (GCM) 10K type strain sequencing project: providing services to taxonomists for standard genome sequencing and annotation.</title>
        <authorList>
            <consortium name="The Broad Institute Genomics Platform"/>
            <consortium name="The Broad Institute Genome Sequencing Center for Infectious Disease"/>
            <person name="Wu L."/>
            <person name="Ma J."/>
        </authorList>
    </citation>
    <scope>NUCLEOTIDE SEQUENCE [LARGE SCALE GENOMIC DNA]</scope>
    <source>
        <strain evidence="3">JCM 31290</strain>
    </source>
</reference>
<protein>
    <submittedName>
        <fullName evidence="2">Uncharacterized protein</fullName>
    </submittedName>
</protein>